<keyword evidence="3 10" id="KW-0812">Transmembrane</keyword>
<feature type="transmembrane region" description="Helical" evidence="10">
    <location>
        <begin position="220"/>
        <end position="238"/>
    </location>
</feature>
<accession>A0AAE0YJ69</accession>
<keyword evidence="2" id="KW-1003">Cell membrane</keyword>
<dbReference type="SUPFAM" id="SSF81321">
    <property type="entry name" value="Family A G protein-coupled receptor-like"/>
    <property type="match status" value="1"/>
</dbReference>
<dbReference type="GO" id="GO:0008528">
    <property type="term" value="F:G protein-coupled peptide receptor activity"/>
    <property type="evidence" value="ECO:0007669"/>
    <property type="project" value="TreeGrafter"/>
</dbReference>
<evidence type="ECO:0000313" key="12">
    <source>
        <dbReference type="EMBL" id="KAK3747253.1"/>
    </source>
</evidence>
<dbReference type="GO" id="GO:0005886">
    <property type="term" value="C:plasma membrane"/>
    <property type="evidence" value="ECO:0007669"/>
    <property type="project" value="UniProtKB-SubCell"/>
</dbReference>
<reference evidence="12" key="1">
    <citation type="journal article" date="2023" name="G3 (Bethesda)">
        <title>A reference genome for the long-term kleptoplast-retaining sea slug Elysia crispata morphotype clarki.</title>
        <authorList>
            <person name="Eastman K.E."/>
            <person name="Pendleton A.L."/>
            <person name="Shaikh M.A."/>
            <person name="Suttiyut T."/>
            <person name="Ogas R."/>
            <person name="Tomko P."/>
            <person name="Gavelis G."/>
            <person name="Widhalm J.R."/>
            <person name="Wisecaver J.H."/>
        </authorList>
    </citation>
    <scope>NUCLEOTIDE SEQUENCE</scope>
    <source>
        <strain evidence="12">ECLA1</strain>
    </source>
</reference>
<keyword evidence="13" id="KW-1185">Reference proteome</keyword>
<feature type="domain" description="G-protein coupled receptors family 1 profile" evidence="11">
    <location>
        <begin position="51"/>
        <end position="363"/>
    </location>
</feature>
<evidence type="ECO:0000256" key="3">
    <source>
        <dbReference type="ARBA" id="ARBA00022692"/>
    </source>
</evidence>
<feature type="transmembrane region" description="Helical" evidence="10">
    <location>
        <begin position="313"/>
        <end position="331"/>
    </location>
</feature>
<keyword evidence="5" id="KW-0297">G-protein coupled receptor</keyword>
<dbReference type="PROSITE" id="PS50262">
    <property type="entry name" value="G_PROTEIN_RECEP_F1_2"/>
    <property type="match status" value="1"/>
</dbReference>
<comment type="subcellular location">
    <subcellularLocation>
        <location evidence="1">Cell membrane</location>
        <topology evidence="1">Multi-pass membrane protein</topology>
    </subcellularLocation>
</comment>
<evidence type="ECO:0000256" key="5">
    <source>
        <dbReference type="ARBA" id="ARBA00023040"/>
    </source>
</evidence>
<evidence type="ECO:0000256" key="8">
    <source>
        <dbReference type="ARBA" id="ARBA00023224"/>
    </source>
</evidence>
<evidence type="ECO:0000259" key="11">
    <source>
        <dbReference type="PROSITE" id="PS50262"/>
    </source>
</evidence>
<organism evidence="12 13">
    <name type="scientific">Elysia crispata</name>
    <name type="common">lettuce slug</name>
    <dbReference type="NCBI Taxonomy" id="231223"/>
    <lineage>
        <taxon>Eukaryota</taxon>
        <taxon>Metazoa</taxon>
        <taxon>Spiralia</taxon>
        <taxon>Lophotrochozoa</taxon>
        <taxon>Mollusca</taxon>
        <taxon>Gastropoda</taxon>
        <taxon>Heterobranchia</taxon>
        <taxon>Euthyneura</taxon>
        <taxon>Panpulmonata</taxon>
        <taxon>Sacoglossa</taxon>
        <taxon>Placobranchoidea</taxon>
        <taxon>Plakobranchidae</taxon>
        <taxon>Elysia</taxon>
    </lineage>
</organism>
<sequence length="363" mass="40478">MTDTNRSQENSNYVEGYFTITGNLPFRVVFERGLDILAPLSALLIVLGVLANILNVVVFVKTSARDSVTVSFIALSTSDLCYLLLMSPHYAVRNASHVFQGRLGMSIKWLFDPRILVYPFYWYAFVFYETSTLITVYISVVRCACVAIPFKVKTTFTAGRAIAAFIIFFIFILVLRIPMLMTKSIIREFDPVTNTSRVVFKEVDDGGVASSINDIANRTILTWTSFITVVSCLVVMVIKLRASARFRSPGSSSKSAAPNRDAPDDAHDDSSTSEGTDQARSRTPQSQMAPSKVEKSEASSRKRQVLSSREAQVVRSVVLVAIVFITCQIPFTGYSLARRFESQFDIQVGESFSNSYLLLQNYK</sequence>
<keyword evidence="6 10" id="KW-0472">Membrane</keyword>
<proteinExistence type="predicted"/>
<evidence type="ECO:0000256" key="10">
    <source>
        <dbReference type="SAM" id="Phobius"/>
    </source>
</evidence>
<name>A0AAE0YJ69_9GAST</name>
<feature type="transmembrane region" description="Helical" evidence="10">
    <location>
        <begin position="36"/>
        <end position="60"/>
    </location>
</feature>
<dbReference type="InterPro" id="IPR017452">
    <property type="entry name" value="GPCR_Rhodpsn_7TM"/>
</dbReference>
<dbReference type="AlphaFoldDB" id="A0AAE0YJ69"/>
<feature type="region of interest" description="Disordered" evidence="9">
    <location>
        <begin position="247"/>
        <end position="301"/>
    </location>
</feature>
<dbReference type="EMBL" id="JAWDGP010006100">
    <property type="protein sequence ID" value="KAK3747253.1"/>
    <property type="molecule type" value="Genomic_DNA"/>
</dbReference>
<dbReference type="Gene3D" id="1.20.1070.10">
    <property type="entry name" value="Rhodopsin 7-helix transmembrane proteins"/>
    <property type="match status" value="1"/>
</dbReference>
<gene>
    <name evidence="12" type="ORF">RRG08_040647</name>
</gene>
<comment type="caution">
    <text evidence="12">The sequence shown here is derived from an EMBL/GenBank/DDBJ whole genome shotgun (WGS) entry which is preliminary data.</text>
</comment>
<dbReference type="PRINTS" id="PR00237">
    <property type="entry name" value="GPCRRHODOPSN"/>
</dbReference>
<evidence type="ECO:0000256" key="1">
    <source>
        <dbReference type="ARBA" id="ARBA00004651"/>
    </source>
</evidence>
<keyword evidence="8" id="KW-0807">Transducer</keyword>
<protein>
    <recommendedName>
        <fullName evidence="11">G-protein coupled receptors family 1 profile domain-containing protein</fullName>
    </recommendedName>
</protein>
<dbReference type="PANTHER" id="PTHR24230">
    <property type="entry name" value="G-PROTEIN COUPLED RECEPTOR"/>
    <property type="match status" value="1"/>
</dbReference>
<feature type="transmembrane region" description="Helical" evidence="10">
    <location>
        <begin position="161"/>
        <end position="181"/>
    </location>
</feature>
<dbReference type="GO" id="GO:0007218">
    <property type="term" value="P:neuropeptide signaling pathway"/>
    <property type="evidence" value="ECO:0007669"/>
    <property type="project" value="TreeGrafter"/>
</dbReference>
<evidence type="ECO:0000256" key="4">
    <source>
        <dbReference type="ARBA" id="ARBA00022989"/>
    </source>
</evidence>
<feature type="compositionally biased region" description="Basic and acidic residues" evidence="9">
    <location>
        <begin position="261"/>
        <end position="270"/>
    </location>
</feature>
<evidence type="ECO:0000256" key="9">
    <source>
        <dbReference type="SAM" id="MobiDB-lite"/>
    </source>
</evidence>
<keyword evidence="4 10" id="KW-1133">Transmembrane helix</keyword>
<evidence type="ECO:0000313" key="13">
    <source>
        <dbReference type="Proteomes" id="UP001283361"/>
    </source>
</evidence>
<dbReference type="Pfam" id="PF00001">
    <property type="entry name" value="7tm_1"/>
    <property type="match status" value="1"/>
</dbReference>
<feature type="transmembrane region" description="Helical" evidence="10">
    <location>
        <begin position="67"/>
        <end position="85"/>
    </location>
</feature>
<evidence type="ECO:0000256" key="6">
    <source>
        <dbReference type="ARBA" id="ARBA00023136"/>
    </source>
</evidence>
<feature type="transmembrane region" description="Helical" evidence="10">
    <location>
        <begin position="120"/>
        <end position="140"/>
    </location>
</feature>
<dbReference type="Proteomes" id="UP001283361">
    <property type="component" value="Unassembled WGS sequence"/>
</dbReference>
<evidence type="ECO:0000256" key="7">
    <source>
        <dbReference type="ARBA" id="ARBA00023170"/>
    </source>
</evidence>
<dbReference type="InterPro" id="IPR000276">
    <property type="entry name" value="GPCR_Rhodpsn"/>
</dbReference>
<evidence type="ECO:0000256" key="2">
    <source>
        <dbReference type="ARBA" id="ARBA00022475"/>
    </source>
</evidence>
<feature type="compositionally biased region" description="Polar residues" evidence="9">
    <location>
        <begin position="272"/>
        <end position="289"/>
    </location>
</feature>
<keyword evidence="7" id="KW-0675">Receptor</keyword>